<gene>
    <name evidence="1" type="ORF">CRV06_11430</name>
</gene>
<dbReference type="AlphaFoldDB" id="A0A4Q0XWU8"/>
<dbReference type="RefSeq" id="WP_129082569.1">
    <property type="nucleotide sequence ID" value="NZ_CP041070.1"/>
</dbReference>
<proteinExistence type="predicted"/>
<evidence type="ECO:0000313" key="2">
    <source>
        <dbReference type="Proteomes" id="UP000290191"/>
    </source>
</evidence>
<organism evidence="1 2">
    <name type="scientific">Halarcobacter anaerophilus</name>
    <dbReference type="NCBI Taxonomy" id="877500"/>
    <lineage>
        <taxon>Bacteria</taxon>
        <taxon>Pseudomonadati</taxon>
        <taxon>Campylobacterota</taxon>
        <taxon>Epsilonproteobacteria</taxon>
        <taxon>Campylobacterales</taxon>
        <taxon>Arcobacteraceae</taxon>
        <taxon>Halarcobacter</taxon>
    </lineage>
</organism>
<dbReference type="Proteomes" id="UP000290191">
    <property type="component" value="Unassembled WGS sequence"/>
</dbReference>
<evidence type="ECO:0000313" key="1">
    <source>
        <dbReference type="EMBL" id="RXJ62037.1"/>
    </source>
</evidence>
<accession>A0A4Q0XWU8</accession>
<sequence>MKKLFFGLTLFIIIVLGAVYGLLFTSTGNSFVASIIENKVNEGQKDVNMKVDDFKLTTSDILFKATLDKNSTINIEGKLNLFAKSVDLTYDINVKDLSKLQNITKQKLNGSFSTKGTIKGNQELTTVEGKSFLASSDTSYNIKLVDFKPNNILFNMSNAKVQELLYMANQPAFAKGLLNIDANIKNADIPTLDGVIKTSVTNGILNAKAINKELKTDKTPITFNVNTLTNLIPNNANTKLDLDSNMAKLNVKDANVNLNSMSINSDYTLLVKDLSKLESLINQKLNGSFSTKGNVVVEDKNISVKGESDIFKSETLYDIKVEDSKPKYLNILVGNAKIASILNLVNQPQFATGLVNIVAKVDNANLENLDGTITTKITEGLVNNSVVNKQFNQKLKEKLDFTGNITTNLEDTRALSVVDFNTSVALLDMKKAIFNLKDTSFNSDYILDIEDLSKLKDITQQKMRGKVKVTGNIKQDKEGLNVDGKTSLFGGDINFNLLNDDFKAKIDGVEVKDLTHMLYYPEIFTSKSNIDVDYNLASKEGKISGNLLNGQFIKNEYSNIINTLAKFDLTKEIYEKVELKSDIKDEIINAVVDMKSKNTTIKVPSSTINTKKNTINALVQAAIKKYSFDTTIKGSLTNPKVSVDTKAFLKSEAGKKLKKKAEKLEKKIQEKLGDKFKLDQLFNKNDMKTEPQKSSEVKRVHTNQEIAKAFKEMFGQN</sequence>
<name>A0A4Q0XWU8_9BACT</name>
<protein>
    <recommendedName>
        <fullName evidence="3">AsmA-like C-terminal domain-containing protein</fullName>
    </recommendedName>
</protein>
<reference evidence="1 2" key="1">
    <citation type="submission" date="2017-10" db="EMBL/GenBank/DDBJ databases">
        <title>Genomics of the genus Arcobacter.</title>
        <authorList>
            <person name="Perez-Cataluna A."/>
            <person name="Figueras M.J."/>
        </authorList>
    </citation>
    <scope>NUCLEOTIDE SEQUENCE [LARGE SCALE GENOMIC DNA]</scope>
    <source>
        <strain evidence="1 2">DSM 24636</strain>
    </source>
</reference>
<keyword evidence="2" id="KW-1185">Reference proteome</keyword>
<evidence type="ECO:0008006" key="3">
    <source>
        <dbReference type="Google" id="ProtNLM"/>
    </source>
</evidence>
<comment type="caution">
    <text evidence="1">The sequence shown here is derived from an EMBL/GenBank/DDBJ whole genome shotgun (WGS) entry which is preliminary data.</text>
</comment>
<dbReference type="STRING" id="877500.GCA_000935065_00855"/>
<dbReference type="OrthoDB" id="5341790at2"/>
<dbReference type="EMBL" id="PDKO01000010">
    <property type="protein sequence ID" value="RXJ62037.1"/>
    <property type="molecule type" value="Genomic_DNA"/>
</dbReference>